<comment type="caution">
    <text evidence="4">The sequence shown here is derived from an EMBL/GenBank/DDBJ whole genome shotgun (WGS) entry which is preliminary data.</text>
</comment>
<dbReference type="PANTHER" id="PTHR30373">
    <property type="entry name" value="UPF0603 PROTEIN YGCG"/>
    <property type="match status" value="1"/>
</dbReference>
<dbReference type="Proteomes" id="UP000178999">
    <property type="component" value="Unassembled WGS sequence"/>
</dbReference>
<keyword evidence="2" id="KW-0732">Signal</keyword>
<keyword evidence="1" id="KW-0812">Transmembrane</keyword>
<feature type="transmembrane region" description="Helical" evidence="1">
    <location>
        <begin position="178"/>
        <end position="200"/>
    </location>
</feature>
<dbReference type="Gene3D" id="3.10.310.50">
    <property type="match status" value="1"/>
</dbReference>
<reference evidence="4 5" key="1">
    <citation type="journal article" date="2016" name="Nat. Commun.">
        <title>Thousands of microbial genomes shed light on interconnected biogeochemical processes in an aquifer system.</title>
        <authorList>
            <person name="Anantharaman K."/>
            <person name="Brown C.T."/>
            <person name="Hug L.A."/>
            <person name="Sharon I."/>
            <person name="Castelle C.J."/>
            <person name="Probst A.J."/>
            <person name="Thomas B.C."/>
            <person name="Singh A."/>
            <person name="Wilkins M.J."/>
            <person name="Karaoz U."/>
            <person name="Brodie E.L."/>
            <person name="Williams K.H."/>
            <person name="Hubbard S.S."/>
            <person name="Banfield J.F."/>
        </authorList>
    </citation>
    <scope>NUCLEOTIDE SEQUENCE [LARGE SCALE GENOMIC DNA]</scope>
</reference>
<evidence type="ECO:0000256" key="1">
    <source>
        <dbReference type="SAM" id="Phobius"/>
    </source>
</evidence>
<gene>
    <name evidence="4" type="ORF">A2382_03200</name>
</gene>
<dbReference type="InterPro" id="IPR007621">
    <property type="entry name" value="TPM_dom"/>
</dbReference>
<feature type="domain" description="TPM" evidence="3">
    <location>
        <begin position="36"/>
        <end position="153"/>
    </location>
</feature>
<feature type="chain" id="PRO_5009535117" description="TPM domain-containing protein" evidence="2">
    <location>
        <begin position="28"/>
        <end position="243"/>
    </location>
</feature>
<feature type="signal peptide" evidence="2">
    <location>
        <begin position="1"/>
        <end position="27"/>
    </location>
</feature>
<sequence>MLKRKKSTVFLLVILVLAVAGTLTVEAQPPTPQGYVSDFAGVCSVDQLQTLENQLVSIEAETTVEIAVVTLDDCGEDPFELRVEIFNQWGVGKADIDNGLLILSCVSQRELQQEVGYGLEGVLPDLRTSKAADEYFVPQAQAGNICQGLIDLTAYYKTLLVKEDEVKSNEEKDNTAGIIAFGVIFGIWLFGGVAIAVLVGPDAAVDWWIMWLRFGAILLSSSSKGGHKFGGGRSGGGGSRTRL</sequence>
<dbReference type="EMBL" id="MGHY01000006">
    <property type="protein sequence ID" value="OGM79908.1"/>
    <property type="molecule type" value="Genomic_DNA"/>
</dbReference>
<name>A0A1F8CW00_9BACT</name>
<protein>
    <recommendedName>
        <fullName evidence="3">TPM domain-containing protein</fullName>
    </recommendedName>
</protein>
<accession>A0A1F8CW00</accession>
<dbReference type="PANTHER" id="PTHR30373:SF2">
    <property type="entry name" value="UPF0603 PROTEIN YGCG"/>
    <property type="match status" value="1"/>
</dbReference>
<dbReference type="STRING" id="1802538.A2382_03200"/>
<evidence type="ECO:0000256" key="2">
    <source>
        <dbReference type="SAM" id="SignalP"/>
    </source>
</evidence>
<keyword evidence="1" id="KW-1133">Transmembrane helix</keyword>
<evidence type="ECO:0000313" key="5">
    <source>
        <dbReference type="Proteomes" id="UP000178999"/>
    </source>
</evidence>
<evidence type="ECO:0000313" key="4">
    <source>
        <dbReference type="EMBL" id="OGM79908.1"/>
    </source>
</evidence>
<evidence type="ECO:0000259" key="3">
    <source>
        <dbReference type="Pfam" id="PF04536"/>
    </source>
</evidence>
<dbReference type="Pfam" id="PF04536">
    <property type="entry name" value="TPM_phosphatase"/>
    <property type="match status" value="1"/>
</dbReference>
<proteinExistence type="predicted"/>
<organism evidence="4 5">
    <name type="scientific">Candidatus Woesebacteria bacterium RIFOXYB1_FULL_38_16</name>
    <dbReference type="NCBI Taxonomy" id="1802538"/>
    <lineage>
        <taxon>Bacteria</taxon>
        <taxon>Candidatus Woeseibacteriota</taxon>
    </lineage>
</organism>
<keyword evidence="1" id="KW-0472">Membrane</keyword>
<dbReference type="AlphaFoldDB" id="A0A1F8CW00"/>